<sequence length="149" mass="16108">MKKGLLITLASLGGLVWFYSSNTKKYLSVGENLDIKLKRLNDINYSNGVITANVNVAIVNNTNIETSITKLATLKKLVLISNASGAILAESYPNINGIVLNANGETLIQNIEITATTQAALSEFIKNQFKGDYKVKATVNAFGKDWVLG</sequence>
<keyword evidence="3" id="KW-1185">Reference proteome</keyword>
<dbReference type="Proteomes" id="UP001368318">
    <property type="component" value="Chromosome"/>
</dbReference>
<proteinExistence type="predicted"/>
<dbReference type="RefSeq" id="WP_338731774.1">
    <property type="nucleotide sequence ID" value="NZ_CP136924.1"/>
</dbReference>
<dbReference type="KEGG" id="mcaa:R3L15_11250"/>
<name>A0AAU6P5H1_9FLAO</name>
<evidence type="ECO:0000313" key="3">
    <source>
        <dbReference type="Proteomes" id="UP001368318"/>
    </source>
</evidence>
<accession>A0AAU6P5H1</accession>
<dbReference type="EMBL" id="CP136924">
    <property type="protein sequence ID" value="WXA02145.1"/>
    <property type="molecule type" value="Genomic_DNA"/>
</dbReference>
<reference evidence="2 3" key="1">
    <citation type="submission" date="2023-10" db="EMBL/GenBank/DDBJ databases">
        <title>Culture-based analysis of two novel bacteria associated with mangrove crab gills.</title>
        <authorList>
            <person name="Yang X."/>
            <person name="Garuglieri E."/>
            <person name="Van Goethem M.W."/>
            <person name="Fusi M."/>
            <person name="Marasco R."/>
            <person name="Daffonchio D.G."/>
        </authorList>
    </citation>
    <scope>NUCLEOTIDE SEQUENCE</scope>
    <source>
        <strain evidence="2">UG2-1</strain>
        <strain evidence="1">UG2-2</strain>
        <strain evidence="3">UG2_2</strain>
    </source>
</reference>
<protein>
    <submittedName>
        <fullName evidence="2">Uncharacterized protein</fullName>
    </submittedName>
</protein>
<gene>
    <name evidence="2" type="ORF">R3L15_11250</name>
    <name evidence="1" type="ORF">R3L16_10340</name>
</gene>
<organism evidence="2">
    <name type="scientific">Mangrovimonas cancribranchiae</name>
    <dbReference type="NCBI Taxonomy" id="3080055"/>
    <lineage>
        <taxon>Bacteria</taxon>
        <taxon>Pseudomonadati</taxon>
        <taxon>Bacteroidota</taxon>
        <taxon>Flavobacteriia</taxon>
        <taxon>Flavobacteriales</taxon>
        <taxon>Flavobacteriaceae</taxon>
        <taxon>Mangrovimonas</taxon>
    </lineage>
</organism>
<dbReference type="AlphaFoldDB" id="A0AAU6P5H1"/>
<evidence type="ECO:0000313" key="1">
    <source>
        <dbReference type="EMBL" id="WXA02145.1"/>
    </source>
</evidence>
<evidence type="ECO:0000313" key="2">
    <source>
        <dbReference type="EMBL" id="WXA12694.1"/>
    </source>
</evidence>
<dbReference type="EMBL" id="CP136925">
    <property type="protein sequence ID" value="WXA12694.1"/>
    <property type="molecule type" value="Genomic_DNA"/>
</dbReference>